<keyword evidence="4" id="KW-1133">Transmembrane helix</keyword>
<proteinExistence type="predicted"/>
<name>C1F956_ACIC5</name>
<dbReference type="AlphaFoldDB" id="C1F956"/>
<dbReference type="KEGG" id="aca:ACP_0209"/>
<dbReference type="SMART" id="SM00267">
    <property type="entry name" value="GGDEF"/>
    <property type="match status" value="1"/>
</dbReference>
<sequence>MPLVCLHLRRLAAVGLLALTALVCHAEQAAAPVATVAVRNVGEGTVALHGPWEFHVGDDPAWAAPGLDDSGWQRVTADKPWGDQGHMRYVGYAWYRCHLRFSSAGADLPPELSILLRKVDNAYQIYWDGVLIGQNGELPPHPVWYMSEPPQVFSLGRPRDGVLAVRVWKAPLLSDDPGELGGFEGAPEVGSPQAIANARGALNYQWLSSHQFLLGENLLYGVIGLLSFLTWVRHRKRWLLFWMTLFAISPVANFLLLDAHIPLPYEVSMGAAQPASAMGSIALWFLLLWLLDLREIRTLRRLTAVLAWISILNCTFDGIVVSLSGSARWVGLTQRADLASTIVQTPLEIFPLVLVAVAVTRRKRPDAARWLLAALAFLDQMIVVSLDVLEQGRQYTGWSISDKIEAPLFTFGGSAITLPTITAALLIVSIAYMVYTSFHRDEREREAMERERVELQRASEQMRHYAEHDGLTGLWNHRIMMERLRGEVERSRRDGTPLSVILADIDHFKRINDEHGHPMGDLVLKEISVLLERLVRPYDWVGRYGGEEFLIILPGSEFDVACSRAEQLRRAVEMAEIGNGERPLRVTSSFGVASGGSMEHGAEEMIRVVDAALYRAKASGRNCVVATSMDVGAGESLMESL</sequence>
<dbReference type="Proteomes" id="UP000002207">
    <property type="component" value="Chromosome"/>
</dbReference>
<dbReference type="InterPro" id="IPR029787">
    <property type="entry name" value="Nucleotide_cyclase"/>
</dbReference>
<organism evidence="7 8">
    <name type="scientific">Acidobacterium capsulatum (strain ATCC 51196 / DSM 11244 / BCRC 80197 / JCM 7670 / NBRC 15755 / NCIMB 13165 / 161)</name>
    <dbReference type="NCBI Taxonomy" id="240015"/>
    <lineage>
        <taxon>Bacteria</taxon>
        <taxon>Pseudomonadati</taxon>
        <taxon>Acidobacteriota</taxon>
        <taxon>Terriglobia</taxon>
        <taxon>Terriglobales</taxon>
        <taxon>Acidobacteriaceae</taxon>
        <taxon>Acidobacterium</taxon>
    </lineage>
</organism>
<dbReference type="SUPFAM" id="SSF55073">
    <property type="entry name" value="Nucleotide cyclase"/>
    <property type="match status" value="1"/>
</dbReference>
<dbReference type="OrthoDB" id="9812260at2"/>
<feature type="transmembrane region" description="Helical" evidence="4">
    <location>
        <begin position="271"/>
        <end position="291"/>
    </location>
</feature>
<dbReference type="EC" id="2.7.7.65" evidence="1"/>
<evidence type="ECO:0000256" key="5">
    <source>
        <dbReference type="SAM" id="SignalP"/>
    </source>
</evidence>
<evidence type="ECO:0000256" key="1">
    <source>
        <dbReference type="ARBA" id="ARBA00012528"/>
    </source>
</evidence>
<keyword evidence="3" id="KW-0175">Coiled coil</keyword>
<feature type="transmembrane region" description="Helical" evidence="4">
    <location>
        <begin position="370"/>
        <end position="389"/>
    </location>
</feature>
<evidence type="ECO:0000256" key="2">
    <source>
        <dbReference type="ARBA" id="ARBA00034247"/>
    </source>
</evidence>
<keyword evidence="8" id="KW-1185">Reference proteome</keyword>
<evidence type="ECO:0000256" key="4">
    <source>
        <dbReference type="SAM" id="Phobius"/>
    </source>
</evidence>
<dbReference type="FunFam" id="3.30.70.270:FF:000001">
    <property type="entry name" value="Diguanylate cyclase domain protein"/>
    <property type="match status" value="1"/>
</dbReference>
<dbReference type="InterPro" id="IPR000160">
    <property type="entry name" value="GGDEF_dom"/>
</dbReference>
<dbReference type="HOGENOM" id="CLU_426786_0_0_0"/>
<evidence type="ECO:0000259" key="6">
    <source>
        <dbReference type="PROSITE" id="PS50887"/>
    </source>
</evidence>
<dbReference type="InterPro" id="IPR008979">
    <property type="entry name" value="Galactose-bd-like_sf"/>
</dbReference>
<dbReference type="PROSITE" id="PS50887">
    <property type="entry name" value="GGDEF"/>
    <property type="match status" value="1"/>
</dbReference>
<comment type="catalytic activity">
    <reaction evidence="2">
        <text>2 GTP = 3',3'-c-di-GMP + 2 diphosphate</text>
        <dbReference type="Rhea" id="RHEA:24898"/>
        <dbReference type="ChEBI" id="CHEBI:33019"/>
        <dbReference type="ChEBI" id="CHEBI:37565"/>
        <dbReference type="ChEBI" id="CHEBI:58805"/>
        <dbReference type="EC" id="2.7.7.65"/>
    </reaction>
</comment>
<dbReference type="STRING" id="240015.ACP_0209"/>
<dbReference type="GO" id="GO:0052621">
    <property type="term" value="F:diguanylate cyclase activity"/>
    <property type="evidence" value="ECO:0007669"/>
    <property type="project" value="UniProtKB-EC"/>
</dbReference>
<keyword evidence="4" id="KW-0812">Transmembrane</keyword>
<dbReference type="PANTHER" id="PTHR45138:SF9">
    <property type="entry name" value="DIGUANYLATE CYCLASE DGCM-RELATED"/>
    <property type="match status" value="1"/>
</dbReference>
<feature type="transmembrane region" description="Helical" evidence="4">
    <location>
        <begin position="303"/>
        <end position="326"/>
    </location>
</feature>
<dbReference type="NCBIfam" id="TIGR00254">
    <property type="entry name" value="GGDEF"/>
    <property type="match status" value="1"/>
</dbReference>
<dbReference type="InterPro" id="IPR050469">
    <property type="entry name" value="Diguanylate_Cyclase"/>
</dbReference>
<dbReference type="InterPro" id="IPR043128">
    <property type="entry name" value="Rev_trsase/Diguanyl_cyclase"/>
</dbReference>
<evidence type="ECO:0000313" key="8">
    <source>
        <dbReference type="Proteomes" id="UP000002207"/>
    </source>
</evidence>
<dbReference type="EMBL" id="CP001472">
    <property type="protein sequence ID" value="ACO33604.1"/>
    <property type="molecule type" value="Genomic_DNA"/>
</dbReference>
<keyword evidence="5" id="KW-0732">Signal</keyword>
<dbReference type="InParanoid" id="C1F956"/>
<feature type="transmembrane region" description="Helical" evidence="4">
    <location>
        <begin position="338"/>
        <end position="358"/>
    </location>
</feature>
<dbReference type="PANTHER" id="PTHR45138">
    <property type="entry name" value="REGULATORY COMPONENTS OF SENSORY TRANSDUCTION SYSTEM"/>
    <property type="match status" value="1"/>
</dbReference>
<feature type="domain" description="GGDEF" evidence="6">
    <location>
        <begin position="496"/>
        <end position="629"/>
    </location>
</feature>
<evidence type="ECO:0000313" key="7">
    <source>
        <dbReference type="EMBL" id="ACO33604.1"/>
    </source>
</evidence>
<keyword evidence="4" id="KW-0472">Membrane</keyword>
<dbReference type="CDD" id="cd01949">
    <property type="entry name" value="GGDEF"/>
    <property type="match status" value="1"/>
</dbReference>
<accession>C1F956</accession>
<feature type="transmembrane region" description="Helical" evidence="4">
    <location>
        <begin position="212"/>
        <end position="232"/>
    </location>
</feature>
<dbReference type="RefSeq" id="WP_012680611.1">
    <property type="nucleotide sequence ID" value="NC_012483.1"/>
</dbReference>
<feature type="transmembrane region" description="Helical" evidence="4">
    <location>
        <begin position="239"/>
        <end position="259"/>
    </location>
</feature>
<dbReference type="Pfam" id="PF00990">
    <property type="entry name" value="GGDEF"/>
    <property type="match status" value="1"/>
</dbReference>
<dbReference type="Gene3D" id="2.60.120.260">
    <property type="entry name" value="Galactose-binding domain-like"/>
    <property type="match status" value="1"/>
</dbReference>
<gene>
    <name evidence="7" type="ordered locus">ACP_0209</name>
</gene>
<reference evidence="7 8" key="1">
    <citation type="journal article" date="2009" name="Appl. Environ. Microbiol.">
        <title>Three genomes from the phylum Acidobacteria provide insight into the lifestyles of these microorganisms in soils.</title>
        <authorList>
            <person name="Ward N.L."/>
            <person name="Challacombe J.F."/>
            <person name="Janssen P.H."/>
            <person name="Henrissat B."/>
            <person name="Coutinho P.M."/>
            <person name="Wu M."/>
            <person name="Xie G."/>
            <person name="Haft D.H."/>
            <person name="Sait M."/>
            <person name="Badger J."/>
            <person name="Barabote R.D."/>
            <person name="Bradley B."/>
            <person name="Brettin T.S."/>
            <person name="Brinkac L.M."/>
            <person name="Bruce D."/>
            <person name="Creasy T."/>
            <person name="Daugherty S.C."/>
            <person name="Davidsen T.M."/>
            <person name="DeBoy R.T."/>
            <person name="Detter J.C."/>
            <person name="Dodson R.J."/>
            <person name="Durkin A.S."/>
            <person name="Ganapathy A."/>
            <person name="Gwinn-Giglio M."/>
            <person name="Han C.S."/>
            <person name="Khouri H."/>
            <person name="Kiss H."/>
            <person name="Kothari S.P."/>
            <person name="Madupu R."/>
            <person name="Nelson K.E."/>
            <person name="Nelson W.C."/>
            <person name="Paulsen I."/>
            <person name="Penn K."/>
            <person name="Ren Q."/>
            <person name="Rosovitz M.J."/>
            <person name="Selengut J.D."/>
            <person name="Shrivastava S."/>
            <person name="Sullivan S.A."/>
            <person name="Tapia R."/>
            <person name="Thompson L.S."/>
            <person name="Watkins K.L."/>
            <person name="Yang Q."/>
            <person name="Yu C."/>
            <person name="Zafar N."/>
            <person name="Zhou L."/>
            <person name="Kuske C.R."/>
        </authorList>
    </citation>
    <scope>NUCLEOTIDE SEQUENCE [LARGE SCALE GENOMIC DNA]</scope>
    <source>
        <strain evidence="8">ATCC 51196 / DSM 11244 / BCRC 80197 / JCM 7670 / NBRC 15755 / NCIMB 13165 / 161</strain>
    </source>
</reference>
<dbReference type="SUPFAM" id="SSF49785">
    <property type="entry name" value="Galactose-binding domain-like"/>
    <property type="match status" value="1"/>
</dbReference>
<feature type="signal peptide" evidence="5">
    <location>
        <begin position="1"/>
        <end position="26"/>
    </location>
</feature>
<feature type="coiled-coil region" evidence="3">
    <location>
        <begin position="438"/>
        <end position="468"/>
    </location>
</feature>
<dbReference type="Gene3D" id="3.30.70.270">
    <property type="match status" value="1"/>
</dbReference>
<feature type="transmembrane region" description="Helical" evidence="4">
    <location>
        <begin position="409"/>
        <end position="435"/>
    </location>
</feature>
<protein>
    <recommendedName>
        <fullName evidence="1">diguanylate cyclase</fullName>
        <ecNumber evidence="1">2.7.7.65</ecNumber>
    </recommendedName>
</protein>
<dbReference type="eggNOG" id="COG3706">
    <property type="taxonomic scope" value="Bacteria"/>
</dbReference>
<feature type="chain" id="PRO_5002909375" description="diguanylate cyclase" evidence="5">
    <location>
        <begin position="27"/>
        <end position="641"/>
    </location>
</feature>
<evidence type="ECO:0000256" key="3">
    <source>
        <dbReference type="SAM" id="Coils"/>
    </source>
</evidence>